<keyword evidence="2" id="KW-1185">Reference proteome</keyword>
<dbReference type="EMBL" id="UNSC01000001">
    <property type="protein sequence ID" value="SZD71187.1"/>
    <property type="molecule type" value="Genomic_DNA"/>
</dbReference>
<sequence>MKTKYLILFILPFLFFSCSDWTETEKIDIEKEQPAILAQLRARDMKKWAEERNLQKQEDEDTKAYNERIAKMYDKYWENIRAYKKSNHPIVYGWFGGWSATEGIPKTQLASLPDSVDVVAIWGGTTPFEEGSAKWADLKYAQEVKGIRVVLCWQTGTAGLGLPGTVEGFNERHKDKNNLEKAKQYAIELTDFIKKHNFNGYDIDWEPHVGNHRGCGNLYFDCENESGEGTNSAAPAKIFIEEMAKNFGPKQTTDYNPRGTGTLFMFDGELDDMARRFPEHGEYFDYFVEQNYNRVSEQYSNYMPMIKDYDKSKHLFSDEFEKAGAKGGVCHQVNGLSCAEQKAHFVKRNGYGGWAAYHIELEQEANYKYTRKVIRILNPRDIYNNFLP</sequence>
<dbReference type="Proteomes" id="UP000262142">
    <property type="component" value="Unassembled WGS sequence"/>
</dbReference>
<dbReference type="InterPro" id="IPR017853">
    <property type="entry name" value="GH"/>
</dbReference>
<organism evidence="1 2">
    <name type="scientific">Candidatus Ornithobacterium hominis</name>
    <dbReference type="NCBI Taxonomy" id="2497989"/>
    <lineage>
        <taxon>Bacteria</taxon>
        <taxon>Pseudomonadati</taxon>
        <taxon>Bacteroidota</taxon>
        <taxon>Flavobacteriia</taxon>
        <taxon>Flavobacteriales</taxon>
        <taxon>Weeksellaceae</taxon>
        <taxon>Ornithobacterium</taxon>
    </lineage>
</organism>
<keyword evidence="1" id="KW-0378">Hydrolase</keyword>
<reference evidence="1 2" key="1">
    <citation type="submission" date="2018-09" db="EMBL/GenBank/DDBJ databases">
        <authorList>
            <consortium name="Pathogen Informatics"/>
        </authorList>
    </citation>
    <scope>NUCLEOTIDE SEQUENCE [LARGE SCALE GENOMIC DNA]</scope>
    <source>
        <strain evidence="1 2">OH-22767</strain>
    </source>
</reference>
<dbReference type="EC" id="3.2.1.96" evidence="1"/>
<dbReference type="Gene3D" id="3.20.20.80">
    <property type="entry name" value="Glycosidases"/>
    <property type="match status" value="1"/>
</dbReference>
<dbReference type="PROSITE" id="PS51257">
    <property type="entry name" value="PROKAR_LIPOPROTEIN"/>
    <property type="match status" value="1"/>
</dbReference>
<dbReference type="RefSeq" id="WP_119058839.1">
    <property type="nucleotide sequence ID" value="NZ_UNSC01000001.1"/>
</dbReference>
<name>A0A383TV09_9FLAO</name>
<accession>A0A383TV09</accession>
<dbReference type="SUPFAM" id="SSF51445">
    <property type="entry name" value="(Trans)glycosidases"/>
    <property type="match status" value="1"/>
</dbReference>
<dbReference type="OrthoDB" id="7183084at2"/>
<protein>
    <submittedName>
        <fullName evidence="1">Endo-beta-N-acetylglucosaminidase F2</fullName>
        <ecNumber evidence="1">3.2.1.96</ecNumber>
    </submittedName>
</protein>
<evidence type="ECO:0000313" key="2">
    <source>
        <dbReference type="Proteomes" id="UP000262142"/>
    </source>
</evidence>
<proteinExistence type="predicted"/>
<dbReference type="Pfam" id="PF16141">
    <property type="entry name" value="GH18_BT1044-like"/>
    <property type="match status" value="1"/>
</dbReference>
<dbReference type="GO" id="GO:0033925">
    <property type="term" value="F:mannosyl-glycoprotein endo-beta-N-acetylglucosaminidase activity"/>
    <property type="evidence" value="ECO:0007669"/>
    <property type="project" value="UniProtKB-EC"/>
</dbReference>
<keyword evidence="1" id="KW-0326">Glycosidase</keyword>
<evidence type="ECO:0000313" key="1">
    <source>
        <dbReference type="EMBL" id="SZD71187.1"/>
    </source>
</evidence>
<dbReference type="AlphaFoldDB" id="A0A383TV09"/>
<gene>
    <name evidence="1" type="primary">endOF2</name>
    <name evidence="1" type="ORF">SAMEA104719789_00282</name>
</gene>
<dbReference type="InterPro" id="IPR032320">
    <property type="entry name" value="GH18_BT1044-like"/>
</dbReference>